<evidence type="ECO:0000313" key="4">
    <source>
        <dbReference type="Proteomes" id="UP000003986"/>
    </source>
</evidence>
<dbReference type="EMBL" id="DS999644">
    <property type="protein sequence ID" value="EFE74372.2"/>
    <property type="molecule type" value="Genomic_DNA"/>
</dbReference>
<dbReference type="Pfam" id="PF12680">
    <property type="entry name" value="SnoaL_2"/>
    <property type="match status" value="1"/>
</dbReference>
<reference evidence="4" key="2">
    <citation type="submission" date="2008-12" db="EMBL/GenBank/DDBJ databases">
        <title>Annotation of Streptomyces roseosporus strain NRRL 15998.</title>
        <authorList>
            <consortium name="The Broad Institute Genome Sequencing Platform"/>
            <consortium name="Broad Institute Microbial Sequencing Center"/>
            <person name="Fischbach M."/>
            <person name="Ward D."/>
            <person name="Young S."/>
            <person name="Kodira C.D."/>
            <person name="Zeng Q."/>
            <person name="Koehrsen M."/>
            <person name="Godfrey P."/>
            <person name="Alvarado L."/>
            <person name="Berlin A.M."/>
            <person name="Borenstein D."/>
            <person name="Chen Z."/>
            <person name="Engels R."/>
            <person name="Freedman E."/>
            <person name="Gellesch M."/>
            <person name="Goldberg J."/>
            <person name="Griggs A."/>
            <person name="Gujja S."/>
            <person name="Heiman D.I."/>
            <person name="Hepburn T.A."/>
            <person name="Howarth C."/>
            <person name="Jen D."/>
            <person name="Larson L."/>
            <person name="Lewis B."/>
            <person name="Mehta T."/>
            <person name="Park D."/>
            <person name="Pearson M."/>
            <person name="Roberts A."/>
            <person name="Saif S."/>
            <person name="Shea T.D."/>
            <person name="Shenoy N."/>
            <person name="Sisk P."/>
            <person name="Stolte C."/>
            <person name="Sykes S.N."/>
            <person name="Walk T."/>
            <person name="White J."/>
            <person name="Yandava C."/>
            <person name="Straight P."/>
            <person name="Clardy J."/>
            <person name="Hung D."/>
            <person name="Kolter R."/>
            <person name="Mekalanos J."/>
            <person name="Walker S."/>
            <person name="Walsh C.T."/>
            <person name="Wieland B.L.C."/>
            <person name="Ilzarbe M."/>
            <person name="Galagan J."/>
            <person name="Nusbaum C."/>
            <person name="Birren B."/>
        </authorList>
    </citation>
    <scope>NUCLEOTIDE SEQUENCE [LARGE SCALE GENOMIC DNA]</scope>
    <source>
        <strain evidence="4">NRRL 15998</strain>
    </source>
</reference>
<feature type="region of interest" description="Disordered" evidence="1">
    <location>
        <begin position="1"/>
        <end position="71"/>
    </location>
</feature>
<protein>
    <submittedName>
        <fullName evidence="3">Predicted protein</fullName>
    </submittedName>
</protein>
<sequence length="182" mass="19710">MPPGTRSSPPWAGCRWGASPPRTRSPASSRSWRPMPRPASSGPRSSSTAAPSAPSDHPRKGDSPMNDSFTAYDPAALPAPVLAYLDAHDENRYADVAAVFAPYATVLDDGKTYEGIEEIRAWSEKSSTEFTYTSTRTGQWIADDRHVVVRVRLDGNFPGGTVTLRYQFVLDAGLIGNLAIEV</sequence>
<evidence type="ECO:0000256" key="1">
    <source>
        <dbReference type="SAM" id="MobiDB-lite"/>
    </source>
</evidence>
<gene>
    <name evidence="3" type="ORF">SSGG_01738</name>
</gene>
<feature type="domain" description="SnoaL-like" evidence="2">
    <location>
        <begin position="81"/>
        <end position="170"/>
    </location>
</feature>
<dbReference type="InterPro" id="IPR037401">
    <property type="entry name" value="SnoaL-like"/>
</dbReference>
<dbReference type="Gene3D" id="3.10.450.50">
    <property type="match status" value="1"/>
</dbReference>
<name>D6AB37_STRFL</name>
<dbReference type="InterPro" id="IPR032710">
    <property type="entry name" value="NTF2-like_dom_sf"/>
</dbReference>
<dbReference type="Proteomes" id="UP000003986">
    <property type="component" value="Unassembled WGS sequence"/>
</dbReference>
<reference evidence="4" key="1">
    <citation type="submission" date="2008-10" db="EMBL/GenBank/DDBJ databases">
        <authorList>
            <person name="Molnar K."/>
        </authorList>
    </citation>
    <scope>NUCLEOTIDE SEQUENCE [LARGE SCALE GENOMIC DNA]</scope>
    <source>
        <strain evidence="4">NRRL 15998</strain>
    </source>
</reference>
<dbReference type="SUPFAM" id="SSF54427">
    <property type="entry name" value="NTF2-like"/>
    <property type="match status" value="1"/>
</dbReference>
<proteinExistence type="predicted"/>
<evidence type="ECO:0000313" key="3">
    <source>
        <dbReference type="EMBL" id="EFE74372.2"/>
    </source>
</evidence>
<organism evidence="3 4">
    <name type="scientific">Streptomyces filamentosus NRRL 15998</name>
    <dbReference type="NCBI Taxonomy" id="457431"/>
    <lineage>
        <taxon>Bacteria</taxon>
        <taxon>Bacillati</taxon>
        <taxon>Actinomycetota</taxon>
        <taxon>Actinomycetes</taxon>
        <taxon>Kitasatosporales</taxon>
        <taxon>Streptomycetaceae</taxon>
        <taxon>Streptomyces</taxon>
    </lineage>
</organism>
<accession>D6AB37</accession>
<feature type="compositionally biased region" description="Low complexity" evidence="1">
    <location>
        <begin position="18"/>
        <end position="55"/>
    </location>
</feature>
<dbReference type="AlphaFoldDB" id="D6AB37"/>
<evidence type="ECO:0000259" key="2">
    <source>
        <dbReference type="Pfam" id="PF12680"/>
    </source>
</evidence>